<evidence type="ECO:0000256" key="5">
    <source>
        <dbReference type="ARBA" id="ARBA00049117"/>
    </source>
</evidence>
<organism evidence="8 9">
    <name type="scientific">Pseudonocardia ammonioxydans</name>
    <dbReference type="NCBI Taxonomy" id="260086"/>
    <lineage>
        <taxon>Bacteria</taxon>
        <taxon>Bacillati</taxon>
        <taxon>Actinomycetota</taxon>
        <taxon>Actinomycetes</taxon>
        <taxon>Pseudonocardiales</taxon>
        <taxon>Pseudonocardiaceae</taxon>
        <taxon>Pseudonocardia</taxon>
    </lineage>
</organism>
<evidence type="ECO:0000256" key="3">
    <source>
        <dbReference type="ARBA" id="ARBA00023186"/>
    </source>
</evidence>
<dbReference type="SUPFAM" id="SSF52540">
    <property type="entry name" value="P-loop containing nucleoside triphosphate hydrolases"/>
    <property type="match status" value="1"/>
</dbReference>
<name>A0A1I5F174_PSUAM</name>
<feature type="domain" description="CobW C-terminal" evidence="7">
    <location>
        <begin position="230"/>
        <end position="318"/>
    </location>
</feature>
<accession>A0A1I5F174</accession>
<dbReference type="Pfam" id="PF02492">
    <property type="entry name" value="cobW"/>
    <property type="match status" value="1"/>
</dbReference>
<keyword evidence="1" id="KW-0547">Nucleotide-binding</keyword>
<evidence type="ECO:0000256" key="6">
    <source>
        <dbReference type="SAM" id="MobiDB-lite"/>
    </source>
</evidence>
<dbReference type="SMART" id="SM00833">
    <property type="entry name" value="CobW_C"/>
    <property type="match status" value="1"/>
</dbReference>
<dbReference type="GO" id="GO:0005737">
    <property type="term" value="C:cytoplasm"/>
    <property type="evidence" value="ECO:0007669"/>
    <property type="project" value="TreeGrafter"/>
</dbReference>
<keyword evidence="3" id="KW-0143">Chaperone</keyword>
<evidence type="ECO:0000313" key="9">
    <source>
        <dbReference type="Proteomes" id="UP000199614"/>
    </source>
</evidence>
<comment type="similarity">
    <text evidence="4">Belongs to the SIMIBI class G3E GTPase family. ZNG1 subfamily.</text>
</comment>
<dbReference type="SUPFAM" id="SSF90002">
    <property type="entry name" value="Hypothetical protein YjiA, C-terminal domain"/>
    <property type="match status" value="1"/>
</dbReference>
<evidence type="ECO:0000256" key="4">
    <source>
        <dbReference type="ARBA" id="ARBA00034320"/>
    </source>
</evidence>
<gene>
    <name evidence="8" type="ORF">SAMN05216207_103436</name>
</gene>
<dbReference type="InterPro" id="IPR036627">
    <property type="entry name" value="CobW-likC_sf"/>
</dbReference>
<dbReference type="PANTHER" id="PTHR13748:SF62">
    <property type="entry name" value="COBW DOMAIN-CONTAINING PROTEIN"/>
    <property type="match status" value="1"/>
</dbReference>
<dbReference type="EMBL" id="FOUY01000034">
    <property type="protein sequence ID" value="SFO17433.1"/>
    <property type="molecule type" value="Genomic_DNA"/>
</dbReference>
<comment type="catalytic activity">
    <reaction evidence="5">
        <text>GTP + H2O = GDP + phosphate + H(+)</text>
        <dbReference type="Rhea" id="RHEA:19669"/>
        <dbReference type="ChEBI" id="CHEBI:15377"/>
        <dbReference type="ChEBI" id="CHEBI:15378"/>
        <dbReference type="ChEBI" id="CHEBI:37565"/>
        <dbReference type="ChEBI" id="CHEBI:43474"/>
        <dbReference type="ChEBI" id="CHEBI:58189"/>
    </reaction>
    <physiologicalReaction direction="left-to-right" evidence="5">
        <dbReference type="Rhea" id="RHEA:19670"/>
    </physiologicalReaction>
</comment>
<dbReference type="OrthoDB" id="9808822at2"/>
<dbReference type="Gene3D" id="3.30.1220.10">
    <property type="entry name" value="CobW-like, C-terminal domain"/>
    <property type="match status" value="1"/>
</dbReference>
<protein>
    <submittedName>
        <fullName evidence="8">GTPase, G3E family</fullName>
    </submittedName>
</protein>
<dbReference type="GO" id="GO:0000166">
    <property type="term" value="F:nucleotide binding"/>
    <property type="evidence" value="ECO:0007669"/>
    <property type="project" value="UniProtKB-KW"/>
</dbReference>
<dbReference type="PANTHER" id="PTHR13748">
    <property type="entry name" value="COBW-RELATED"/>
    <property type="match status" value="1"/>
</dbReference>
<evidence type="ECO:0000259" key="7">
    <source>
        <dbReference type="SMART" id="SM00833"/>
    </source>
</evidence>
<proteinExistence type="inferred from homology"/>
<evidence type="ECO:0000256" key="2">
    <source>
        <dbReference type="ARBA" id="ARBA00022801"/>
    </source>
</evidence>
<evidence type="ECO:0000313" key="8">
    <source>
        <dbReference type="EMBL" id="SFO17433.1"/>
    </source>
</evidence>
<feature type="region of interest" description="Disordered" evidence="6">
    <location>
        <begin position="320"/>
        <end position="341"/>
    </location>
</feature>
<keyword evidence="2" id="KW-0378">Hydrolase</keyword>
<dbReference type="AlphaFoldDB" id="A0A1I5F174"/>
<feature type="compositionally biased region" description="Basic and acidic residues" evidence="6">
    <location>
        <begin position="329"/>
        <end position="341"/>
    </location>
</feature>
<dbReference type="Gene3D" id="3.40.50.300">
    <property type="entry name" value="P-loop containing nucleotide triphosphate hydrolases"/>
    <property type="match status" value="1"/>
</dbReference>
<dbReference type="Proteomes" id="UP000199614">
    <property type="component" value="Unassembled WGS sequence"/>
</dbReference>
<dbReference type="InterPro" id="IPR027417">
    <property type="entry name" value="P-loop_NTPase"/>
</dbReference>
<reference evidence="8 9" key="1">
    <citation type="submission" date="2016-10" db="EMBL/GenBank/DDBJ databases">
        <authorList>
            <person name="de Groot N.N."/>
        </authorList>
    </citation>
    <scope>NUCLEOTIDE SEQUENCE [LARGE SCALE GENOMIC DNA]</scope>
    <source>
        <strain evidence="8 9">CGMCC 4.1877</strain>
    </source>
</reference>
<dbReference type="STRING" id="260086.SAMN05216207_103436"/>
<sequence length="341" mass="36273">MIEMTLVSGFLGAGKTTWLGHRLRHERDAADLLVVNDFSRTGVDDLILRDAGGAGGPPVESVVGGCLCCEKLDDLTGLLHDAVGRRHRGPAGGHEIRHVVVETSGVAEPQRIVDALDADPVLRANLVLRSLVVVLDGVGGLGLLRHRRAVRSQVAVADRVVLARTDLATREEVGDLAGVVRRLNATAEIVGAAHGCEHALAETRSDGSGPTGNGAAEIETFDDTDNASDVRSWAVELAPGTNWAEYALWLDAASRAHPDRLLRTKGLVPTSDGPLLVQSMGAQVARPARAPDTTGPSMIFIVDRLDLDVLERSLRTFVPSAFDAPSDGEAPRDARVRPQHR</sequence>
<keyword evidence="9" id="KW-1185">Reference proteome</keyword>
<evidence type="ECO:0000256" key="1">
    <source>
        <dbReference type="ARBA" id="ARBA00022741"/>
    </source>
</evidence>
<dbReference type="InterPro" id="IPR003495">
    <property type="entry name" value="CobW/HypB/UreG_nucleotide-bd"/>
</dbReference>
<dbReference type="InterPro" id="IPR051316">
    <property type="entry name" value="Zinc-reg_GTPase_activator"/>
</dbReference>
<dbReference type="Pfam" id="PF07683">
    <property type="entry name" value="CobW_C"/>
    <property type="match status" value="1"/>
</dbReference>
<dbReference type="GO" id="GO:0016787">
    <property type="term" value="F:hydrolase activity"/>
    <property type="evidence" value="ECO:0007669"/>
    <property type="project" value="UniProtKB-KW"/>
</dbReference>
<dbReference type="InterPro" id="IPR011629">
    <property type="entry name" value="CobW-like_C"/>
</dbReference>